<proteinExistence type="predicted"/>
<dbReference type="PANTHER" id="PTHR32026:SF27">
    <property type="entry name" value="METHYLTRANSFERASE FKBM DOMAIN-CONTAINING PROTEIN-RELATED"/>
    <property type="match status" value="1"/>
</dbReference>
<dbReference type="Proteomes" id="UP000218231">
    <property type="component" value="Unassembled WGS sequence"/>
</dbReference>
<dbReference type="InterPro" id="IPR029063">
    <property type="entry name" value="SAM-dependent_MTases_sf"/>
</dbReference>
<dbReference type="InterPro" id="IPR006342">
    <property type="entry name" value="FkbM_mtfrase"/>
</dbReference>
<dbReference type="Gene3D" id="3.40.50.150">
    <property type="entry name" value="Vaccinia Virus protein VP39"/>
    <property type="match status" value="1"/>
</dbReference>
<evidence type="ECO:0000313" key="3">
    <source>
        <dbReference type="Proteomes" id="UP000218231"/>
    </source>
</evidence>
<accession>A0A2A2LEH0</accession>
<keyword evidence="3" id="KW-1185">Reference proteome</keyword>
<dbReference type="PANTHER" id="PTHR32026">
    <property type="entry name" value="METHYLTRANSFERASE-LIKE PROTEIN 24"/>
    <property type="match status" value="1"/>
</dbReference>
<comment type="caution">
    <text evidence="2">The sequence shown here is derived from an EMBL/GenBank/DDBJ whole genome shotgun (WGS) entry which is preliminary data.</text>
</comment>
<dbReference type="Pfam" id="PF05050">
    <property type="entry name" value="Methyltransf_21"/>
    <property type="match status" value="1"/>
</dbReference>
<dbReference type="InterPro" id="IPR026913">
    <property type="entry name" value="METTL24"/>
</dbReference>
<dbReference type="EMBL" id="LIAE01006829">
    <property type="protein sequence ID" value="PAV84626.1"/>
    <property type="molecule type" value="Genomic_DNA"/>
</dbReference>
<evidence type="ECO:0000259" key="1">
    <source>
        <dbReference type="Pfam" id="PF05050"/>
    </source>
</evidence>
<dbReference type="OrthoDB" id="10006218at2759"/>
<sequence>MRCKIYGYDKEADTISSGVYRSINGLSRGKTIGAVTNKDTNTISLEDLMKLEGVDSIEILKIDIEGAEYEVVIPFLEKHSVCQILIEIHINGKSTNYDKVKNLLIQIAKLDYFLFNFEINPFSPFTATEFSLIHRSCFQRYGAVEIARYLNNV</sequence>
<reference evidence="2 3" key="1">
    <citation type="journal article" date="2017" name="Curr. Biol.">
        <title>Genome architecture and evolution of a unichromosomal asexual nematode.</title>
        <authorList>
            <person name="Fradin H."/>
            <person name="Zegar C."/>
            <person name="Gutwein M."/>
            <person name="Lucas J."/>
            <person name="Kovtun M."/>
            <person name="Corcoran D."/>
            <person name="Baugh L.R."/>
            <person name="Kiontke K."/>
            <person name="Gunsalus K."/>
            <person name="Fitch D.H."/>
            <person name="Piano F."/>
        </authorList>
    </citation>
    <scope>NUCLEOTIDE SEQUENCE [LARGE SCALE GENOMIC DNA]</scope>
    <source>
        <strain evidence="2">PF1309</strain>
    </source>
</reference>
<name>A0A2A2LEH0_9BILA</name>
<dbReference type="AlphaFoldDB" id="A0A2A2LEH0"/>
<feature type="domain" description="Methyltransferase FkbM" evidence="1">
    <location>
        <begin position="32"/>
        <end position="91"/>
    </location>
</feature>
<protein>
    <recommendedName>
        <fullName evidence="1">Methyltransferase FkbM domain-containing protein</fullName>
    </recommendedName>
</protein>
<organism evidence="2 3">
    <name type="scientific">Diploscapter pachys</name>
    <dbReference type="NCBI Taxonomy" id="2018661"/>
    <lineage>
        <taxon>Eukaryota</taxon>
        <taxon>Metazoa</taxon>
        <taxon>Ecdysozoa</taxon>
        <taxon>Nematoda</taxon>
        <taxon>Chromadorea</taxon>
        <taxon>Rhabditida</taxon>
        <taxon>Rhabditina</taxon>
        <taxon>Rhabditomorpha</taxon>
        <taxon>Rhabditoidea</taxon>
        <taxon>Rhabditidae</taxon>
        <taxon>Diploscapter</taxon>
    </lineage>
</organism>
<gene>
    <name evidence="2" type="ORF">WR25_00723</name>
</gene>
<evidence type="ECO:0000313" key="2">
    <source>
        <dbReference type="EMBL" id="PAV84626.1"/>
    </source>
</evidence>
<dbReference type="SUPFAM" id="SSF53335">
    <property type="entry name" value="S-adenosyl-L-methionine-dependent methyltransferases"/>
    <property type="match status" value="1"/>
</dbReference>